<evidence type="ECO:0000259" key="3">
    <source>
        <dbReference type="PROSITE" id="PS50011"/>
    </source>
</evidence>
<comment type="similarity">
    <text evidence="1">Belongs to the protein kinase superfamily. CK1 Ser/Thr protein kinase family. Casein kinase I subfamily.</text>
</comment>
<dbReference type="Gene3D" id="1.10.510.10">
    <property type="entry name" value="Transferase(Phosphotransferase) domain 1"/>
    <property type="match status" value="1"/>
</dbReference>
<reference evidence="4" key="1">
    <citation type="submission" date="2021-01" db="UniProtKB">
        <authorList>
            <consortium name="EnsemblPlants"/>
        </authorList>
    </citation>
    <scope>IDENTIFICATION</scope>
</reference>
<evidence type="ECO:0000256" key="1">
    <source>
        <dbReference type="ARBA" id="ARBA00005926"/>
    </source>
</evidence>
<dbReference type="Pfam" id="PF00069">
    <property type="entry name" value="Pkinase"/>
    <property type="match status" value="1"/>
</dbReference>
<dbReference type="EnsemblPlants" id="Kaladp0031s0074.1.v1.1">
    <property type="protein sequence ID" value="Kaladp0031s0074.1.v1.1"/>
    <property type="gene ID" value="Kaladp0031s0074.v1.1"/>
</dbReference>
<sequence>MEEVVAGRYRVGRKIGAAIDERSREQVAIKFESVRANNPRLASENRVYNRLGGENGMFPKVRWYGRSGQQYALVMDLLGDSLEKVFKQCGRRFSLKTVLMLADQMLDIMEYMHSKSYIHRDIKPDNFVTGLGNRANQVYLIDFGLAKKFRDSSTREHIPYGCACFFFQDN</sequence>
<proteinExistence type="inferred from homology"/>
<dbReference type="PROSITE" id="PS00108">
    <property type="entry name" value="PROTEIN_KINASE_ST"/>
    <property type="match status" value="1"/>
</dbReference>
<evidence type="ECO:0000313" key="5">
    <source>
        <dbReference type="Proteomes" id="UP000594263"/>
    </source>
</evidence>
<dbReference type="AlphaFoldDB" id="A0A7N0ZT44"/>
<dbReference type="Gramene" id="Kaladp0031s0074.1.v1.1">
    <property type="protein sequence ID" value="Kaladp0031s0074.1.v1.1"/>
    <property type="gene ID" value="Kaladp0031s0074.v1.1"/>
</dbReference>
<evidence type="ECO:0000256" key="2">
    <source>
        <dbReference type="ARBA" id="ARBA00012513"/>
    </source>
</evidence>
<dbReference type="GO" id="GO:0005524">
    <property type="term" value="F:ATP binding"/>
    <property type="evidence" value="ECO:0007669"/>
    <property type="project" value="InterPro"/>
</dbReference>
<dbReference type="GO" id="GO:0004674">
    <property type="term" value="F:protein serine/threonine kinase activity"/>
    <property type="evidence" value="ECO:0007669"/>
    <property type="project" value="UniProtKB-EC"/>
</dbReference>
<keyword evidence="5" id="KW-1185">Reference proteome</keyword>
<evidence type="ECO:0000313" key="4">
    <source>
        <dbReference type="EnsemblPlants" id="Kaladp0031s0074.1.v1.1"/>
    </source>
</evidence>
<dbReference type="InterPro" id="IPR011009">
    <property type="entry name" value="Kinase-like_dom_sf"/>
</dbReference>
<dbReference type="EC" id="2.7.11.1" evidence="2"/>
<dbReference type="InterPro" id="IPR008271">
    <property type="entry name" value="Ser/Thr_kinase_AS"/>
</dbReference>
<dbReference type="PANTHER" id="PTHR11909">
    <property type="entry name" value="CASEIN KINASE-RELATED"/>
    <property type="match status" value="1"/>
</dbReference>
<accession>A0A7N0ZT44</accession>
<dbReference type="OMA" id="NILSGCH"/>
<organism evidence="4 5">
    <name type="scientific">Kalanchoe fedtschenkoi</name>
    <name type="common">Lavender scallops</name>
    <name type="synonym">South American air plant</name>
    <dbReference type="NCBI Taxonomy" id="63787"/>
    <lineage>
        <taxon>Eukaryota</taxon>
        <taxon>Viridiplantae</taxon>
        <taxon>Streptophyta</taxon>
        <taxon>Embryophyta</taxon>
        <taxon>Tracheophyta</taxon>
        <taxon>Spermatophyta</taxon>
        <taxon>Magnoliopsida</taxon>
        <taxon>eudicotyledons</taxon>
        <taxon>Gunneridae</taxon>
        <taxon>Pentapetalae</taxon>
        <taxon>Saxifragales</taxon>
        <taxon>Crassulaceae</taxon>
        <taxon>Kalanchoe</taxon>
    </lineage>
</organism>
<dbReference type="InterPro" id="IPR050235">
    <property type="entry name" value="CK1_Ser-Thr_kinase"/>
</dbReference>
<dbReference type="Proteomes" id="UP000594263">
    <property type="component" value="Unplaced"/>
</dbReference>
<dbReference type="SMART" id="SM00220">
    <property type="entry name" value="S_TKc"/>
    <property type="match status" value="1"/>
</dbReference>
<protein>
    <recommendedName>
        <fullName evidence="2">non-specific serine/threonine protein kinase</fullName>
        <ecNumber evidence="2">2.7.11.1</ecNumber>
    </recommendedName>
</protein>
<feature type="domain" description="Protein kinase" evidence="3">
    <location>
        <begin position="1"/>
        <end position="170"/>
    </location>
</feature>
<dbReference type="PROSITE" id="PS50011">
    <property type="entry name" value="PROTEIN_KINASE_DOM"/>
    <property type="match status" value="1"/>
</dbReference>
<dbReference type="InterPro" id="IPR000719">
    <property type="entry name" value="Prot_kinase_dom"/>
</dbReference>
<dbReference type="SUPFAM" id="SSF56112">
    <property type="entry name" value="Protein kinase-like (PK-like)"/>
    <property type="match status" value="1"/>
</dbReference>
<name>A0A7N0ZT44_KALFE</name>